<keyword evidence="3" id="KW-0547">Nucleotide-binding</keyword>
<dbReference type="PROSITE" id="PS00211">
    <property type="entry name" value="ABC_TRANSPORTER_1"/>
    <property type="match status" value="1"/>
</dbReference>
<dbReference type="InterPro" id="IPR017871">
    <property type="entry name" value="ABC_transporter-like_CS"/>
</dbReference>
<dbReference type="InterPro" id="IPR003593">
    <property type="entry name" value="AAA+_ATPase"/>
</dbReference>
<accession>A0A0G1TYC6</accession>
<evidence type="ECO:0000313" key="7">
    <source>
        <dbReference type="Proteomes" id="UP000034739"/>
    </source>
</evidence>
<dbReference type="Proteomes" id="UP000034739">
    <property type="component" value="Unassembled WGS sequence"/>
</dbReference>
<evidence type="ECO:0000256" key="4">
    <source>
        <dbReference type="ARBA" id="ARBA00022840"/>
    </source>
</evidence>
<dbReference type="GO" id="GO:0016887">
    <property type="term" value="F:ATP hydrolysis activity"/>
    <property type="evidence" value="ECO:0007669"/>
    <property type="project" value="InterPro"/>
</dbReference>
<dbReference type="InterPro" id="IPR027417">
    <property type="entry name" value="P-loop_NTPase"/>
</dbReference>
<proteinExistence type="inferred from homology"/>
<dbReference type="Gene3D" id="3.40.50.300">
    <property type="entry name" value="P-loop containing nucleotide triphosphate hydrolases"/>
    <property type="match status" value="1"/>
</dbReference>
<name>A0A0G1TYC6_9BACT</name>
<dbReference type="CDD" id="cd03230">
    <property type="entry name" value="ABC_DR_subfamily_A"/>
    <property type="match status" value="1"/>
</dbReference>
<keyword evidence="4 6" id="KW-0067">ATP-binding</keyword>
<dbReference type="AlphaFoldDB" id="A0A0G1TYC6"/>
<dbReference type="InterPro" id="IPR003439">
    <property type="entry name" value="ABC_transporter-like_ATP-bd"/>
</dbReference>
<organism evidence="6 7">
    <name type="scientific">Candidatus Gottesmanbacteria bacterium GW2011_GWA2_47_9</name>
    <dbReference type="NCBI Taxonomy" id="1618445"/>
    <lineage>
        <taxon>Bacteria</taxon>
        <taxon>Candidatus Gottesmaniibacteriota</taxon>
    </lineage>
</organism>
<dbReference type="SUPFAM" id="SSF52540">
    <property type="entry name" value="P-loop containing nucleoside triphosphate hydrolases"/>
    <property type="match status" value="1"/>
</dbReference>
<comment type="caution">
    <text evidence="6">The sequence shown here is derived from an EMBL/GenBank/DDBJ whole genome shotgun (WGS) entry which is preliminary data.</text>
</comment>
<sequence>MASYPLTPFTPKSFGLAYNGFMEPILAVKHLTKRFGDFIAVNDISFSIKEGEIVGLLGPNGAGKSTTIFMLLDLTTPTSGDIRVLGMNYADDREKILSRINYSSTYIELSPRLTVYENLLFMTRMYGVVNAREQIEKYGKVFNIADLFGSQQYRLSAGQKTRVALAKAFLNEPTILLLDEPTASLDPDIADLVRKEILASQARGMTVLLASHNMAEVEEVCDRVLFIDHGKIVAEDTPEELAKAVRLVRVNLMMKDGQKRTVAFAKKAGFGTTVEHRSVTIEVDEHDIAYLLNALAEKQVAYSQISIDKPTLEDYFIKVSKEGRR</sequence>
<dbReference type="PANTHER" id="PTHR42711">
    <property type="entry name" value="ABC TRANSPORTER ATP-BINDING PROTEIN"/>
    <property type="match status" value="1"/>
</dbReference>
<comment type="similarity">
    <text evidence="1">Belongs to the ABC transporter superfamily.</text>
</comment>
<dbReference type="InterPro" id="IPR050763">
    <property type="entry name" value="ABC_transporter_ATP-binding"/>
</dbReference>
<gene>
    <name evidence="6" type="ORF">UY16_C0047G0003</name>
</gene>
<dbReference type="EMBL" id="LCOY01000047">
    <property type="protein sequence ID" value="KKU86831.1"/>
    <property type="molecule type" value="Genomic_DNA"/>
</dbReference>
<protein>
    <submittedName>
        <fullName evidence="6">ABC-type transport system, ATP-binding component</fullName>
    </submittedName>
</protein>
<dbReference type="PROSITE" id="PS50893">
    <property type="entry name" value="ABC_TRANSPORTER_2"/>
    <property type="match status" value="1"/>
</dbReference>
<evidence type="ECO:0000256" key="3">
    <source>
        <dbReference type="ARBA" id="ARBA00022741"/>
    </source>
</evidence>
<evidence type="ECO:0000259" key="5">
    <source>
        <dbReference type="PROSITE" id="PS50893"/>
    </source>
</evidence>
<evidence type="ECO:0000313" key="6">
    <source>
        <dbReference type="EMBL" id="KKU86831.1"/>
    </source>
</evidence>
<keyword evidence="2" id="KW-0813">Transport</keyword>
<evidence type="ECO:0000256" key="1">
    <source>
        <dbReference type="ARBA" id="ARBA00005417"/>
    </source>
</evidence>
<dbReference type="SMART" id="SM00382">
    <property type="entry name" value="AAA"/>
    <property type="match status" value="1"/>
</dbReference>
<evidence type="ECO:0000256" key="2">
    <source>
        <dbReference type="ARBA" id="ARBA00022448"/>
    </source>
</evidence>
<reference evidence="6 7" key="1">
    <citation type="journal article" date="2015" name="Nature">
        <title>rRNA introns, odd ribosomes, and small enigmatic genomes across a large radiation of phyla.</title>
        <authorList>
            <person name="Brown C.T."/>
            <person name="Hug L.A."/>
            <person name="Thomas B.C."/>
            <person name="Sharon I."/>
            <person name="Castelle C.J."/>
            <person name="Singh A."/>
            <person name="Wilkins M.J."/>
            <person name="Williams K.H."/>
            <person name="Banfield J.F."/>
        </authorList>
    </citation>
    <scope>NUCLEOTIDE SEQUENCE [LARGE SCALE GENOMIC DNA]</scope>
</reference>
<dbReference type="PANTHER" id="PTHR42711:SF5">
    <property type="entry name" value="ABC TRANSPORTER ATP-BINDING PROTEIN NATA"/>
    <property type="match status" value="1"/>
</dbReference>
<dbReference type="Pfam" id="PF00005">
    <property type="entry name" value="ABC_tran"/>
    <property type="match status" value="1"/>
</dbReference>
<dbReference type="GO" id="GO:0005524">
    <property type="term" value="F:ATP binding"/>
    <property type="evidence" value="ECO:0007669"/>
    <property type="project" value="UniProtKB-KW"/>
</dbReference>
<feature type="domain" description="ABC transporter" evidence="5">
    <location>
        <begin position="26"/>
        <end position="254"/>
    </location>
</feature>